<evidence type="ECO:0008006" key="4">
    <source>
        <dbReference type="Google" id="ProtNLM"/>
    </source>
</evidence>
<dbReference type="AlphaFoldDB" id="A0AAN6KGR7"/>
<gene>
    <name evidence="2" type="ORF">LTR91_011758</name>
</gene>
<keyword evidence="3" id="KW-1185">Reference proteome</keyword>
<evidence type="ECO:0000313" key="2">
    <source>
        <dbReference type="EMBL" id="KAK0981897.1"/>
    </source>
</evidence>
<dbReference type="Pfam" id="PF01535">
    <property type="entry name" value="PPR"/>
    <property type="match status" value="2"/>
</dbReference>
<dbReference type="Gene3D" id="1.25.40.10">
    <property type="entry name" value="Tetratricopeptide repeat domain"/>
    <property type="match status" value="2"/>
</dbReference>
<dbReference type="PANTHER" id="PTHR47938">
    <property type="entry name" value="RESPIRATORY COMPLEX I CHAPERONE (CIA84), PUTATIVE (AFU_ORTHOLOGUE AFUA_2G06020)-RELATED"/>
    <property type="match status" value="1"/>
</dbReference>
<feature type="repeat" description="PPR" evidence="1">
    <location>
        <begin position="337"/>
        <end position="371"/>
    </location>
</feature>
<dbReference type="EMBL" id="JAUJLE010000109">
    <property type="protein sequence ID" value="KAK0981897.1"/>
    <property type="molecule type" value="Genomic_DNA"/>
</dbReference>
<dbReference type="NCBIfam" id="TIGR00756">
    <property type="entry name" value="PPR"/>
    <property type="match status" value="1"/>
</dbReference>
<protein>
    <recommendedName>
        <fullName evidence="4">Pentacotripeptide-repeat region of PRORP domain-containing protein</fullName>
    </recommendedName>
</protein>
<comment type="caution">
    <text evidence="2">The sequence shown here is derived from an EMBL/GenBank/DDBJ whole genome shotgun (WGS) entry which is preliminary data.</text>
</comment>
<dbReference type="GO" id="GO:0003729">
    <property type="term" value="F:mRNA binding"/>
    <property type="evidence" value="ECO:0007669"/>
    <property type="project" value="TreeGrafter"/>
</dbReference>
<evidence type="ECO:0000256" key="1">
    <source>
        <dbReference type="PROSITE-ProRule" id="PRU00708"/>
    </source>
</evidence>
<dbReference type="PANTHER" id="PTHR47938:SF35">
    <property type="entry name" value="PENTATRICOPEPTIDE REPEAT-CONTAINING PROTEIN 4, MITOCHONDRIAL-RELATED"/>
    <property type="match status" value="1"/>
</dbReference>
<name>A0AAN6KGR7_9PEZI</name>
<dbReference type="PROSITE" id="PS51375">
    <property type="entry name" value="PPR"/>
    <property type="match status" value="2"/>
</dbReference>
<sequence>MSLPNSLLRLWAARVASKIAICSAMTYDLYQLSKARGKEGSMKLAVNDDTRRQIRVGGQKEKRTVEDIFVESLVAAGACREHAPWRAPRRVGAVRTKCDGMKLPKRVRMVPVRDFSTFKPRQQAGLAAAFEDPEITREEYNELVDTYDSPSDLWDKPQHDALQRTASPSRFPTLLAPDNTEQHPPLAPRLVITPEQEAQPPYTRRAVLPPEDDSHSASIDFLRQVLRRDLGRISHTAFWDTYRSLRAPRLRYLADDDIRRAFRHLSWVEYRDTEGAMSRYFALLEECVAEGIPVKIEEWNTAIAFAGRWVRHTTSKEVKYAVETWMRMETEGQTVADDVTFNILFDVAVKAGRFALADTIFHELEARDMPLTRYFRTSMIYYGGMRGDGEAVRQAFRDLVNAGEIIDTVVMNCVIISLVRAGEAAAAENVFLRMKHLVEKKMGADHQGGGWRQDRELGSVLDKTAKELRRERKQHEQSFFGSQYSADQRKEEVQQLTPIAPNARTYRILIQHHAITSGDMGRIQELLREMEDKGFKVQGSLYTHLFRGFSRHGGWAYTTWNWKALQGFWDRFLAAAADRSAASDVSSMDDAFTLKQSEEDHAPCFTRGLAHAAITAWYKCAGRKKMLEVWEVVREKGDMSQDDLVMLQSLVDKLNLLCGGVRARAAVLKRVE</sequence>
<dbReference type="InterPro" id="IPR002885">
    <property type="entry name" value="PPR_rpt"/>
</dbReference>
<accession>A0AAN6KGR7</accession>
<dbReference type="InterPro" id="IPR011990">
    <property type="entry name" value="TPR-like_helical_dom_sf"/>
</dbReference>
<reference evidence="2" key="1">
    <citation type="submission" date="2023-06" db="EMBL/GenBank/DDBJ databases">
        <title>Black Yeasts Isolated from many extreme environments.</title>
        <authorList>
            <person name="Coleine C."/>
            <person name="Stajich J.E."/>
            <person name="Selbmann L."/>
        </authorList>
    </citation>
    <scope>NUCLEOTIDE SEQUENCE</scope>
    <source>
        <strain evidence="2">CCFEE 5200</strain>
    </source>
</reference>
<feature type="repeat" description="PPR" evidence="1">
    <location>
        <begin position="502"/>
        <end position="537"/>
    </location>
</feature>
<dbReference type="Proteomes" id="UP001175353">
    <property type="component" value="Unassembled WGS sequence"/>
</dbReference>
<organism evidence="2 3">
    <name type="scientific">Friedmanniomyces endolithicus</name>
    <dbReference type="NCBI Taxonomy" id="329885"/>
    <lineage>
        <taxon>Eukaryota</taxon>
        <taxon>Fungi</taxon>
        <taxon>Dikarya</taxon>
        <taxon>Ascomycota</taxon>
        <taxon>Pezizomycotina</taxon>
        <taxon>Dothideomycetes</taxon>
        <taxon>Dothideomycetidae</taxon>
        <taxon>Mycosphaerellales</taxon>
        <taxon>Teratosphaeriaceae</taxon>
        <taxon>Friedmanniomyces</taxon>
    </lineage>
</organism>
<evidence type="ECO:0000313" key="3">
    <source>
        <dbReference type="Proteomes" id="UP001175353"/>
    </source>
</evidence>
<proteinExistence type="predicted"/>